<dbReference type="Pfam" id="PF08864">
    <property type="entry name" value="UPF0302"/>
    <property type="match status" value="1"/>
</dbReference>
<gene>
    <name evidence="3" type="ORF">A6K24_16360</name>
</gene>
<dbReference type="InterPro" id="IPR038091">
    <property type="entry name" value="UPF0302_N_sf"/>
</dbReference>
<dbReference type="Gene3D" id="3.40.1530.30">
    <property type="entry name" value="Uncharacterised family UPF0302, N-terminal domain"/>
    <property type="match status" value="1"/>
</dbReference>
<protein>
    <recommendedName>
        <fullName evidence="5">IDEAL domain-containing protein</fullName>
    </recommendedName>
</protein>
<evidence type="ECO:0008006" key="5">
    <source>
        <dbReference type="Google" id="ProtNLM"/>
    </source>
</evidence>
<dbReference type="Pfam" id="PF08858">
    <property type="entry name" value="IDEAL"/>
    <property type="match status" value="1"/>
</dbReference>
<reference evidence="4" key="1">
    <citation type="submission" date="2016-04" db="EMBL/GenBank/DDBJ databases">
        <authorList>
            <person name="Lyu Z."/>
            <person name="Lyu W."/>
        </authorList>
    </citation>
    <scope>NUCLEOTIDE SEQUENCE [LARGE SCALE GENOMIC DNA]</scope>
    <source>
        <strain evidence="4">C44</strain>
    </source>
</reference>
<accession>A0A179T4G7</accession>
<comment type="caution">
    <text evidence="3">The sequence shown here is derived from an EMBL/GenBank/DDBJ whole genome shotgun (WGS) entry which is preliminary data.</text>
</comment>
<dbReference type="RefSeq" id="WP_066327833.1">
    <property type="nucleotide sequence ID" value="NZ_LWSG01000004.1"/>
</dbReference>
<dbReference type="Proteomes" id="UP000078534">
    <property type="component" value="Unassembled WGS sequence"/>
</dbReference>
<feature type="domain" description="IDEAL" evidence="1">
    <location>
        <begin position="141"/>
        <end position="167"/>
    </location>
</feature>
<dbReference type="InterPro" id="IPR014963">
    <property type="entry name" value="UPF0302_N"/>
</dbReference>
<evidence type="ECO:0000313" key="3">
    <source>
        <dbReference type="EMBL" id="OAS88280.1"/>
    </source>
</evidence>
<feature type="domain" description="UPF0302" evidence="2">
    <location>
        <begin position="9"/>
        <end position="109"/>
    </location>
</feature>
<organism evidence="3 4">
    <name type="scientific">Metabacillus litoralis</name>
    <dbReference type="NCBI Taxonomy" id="152268"/>
    <lineage>
        <taxon>Bacteria</taxon>
        <taxon>Bacillati</taxon>
        <taxon>Bacillota</taxon>
        <taxon>Bacilli</taxon>
        <taxon>Bacillales</taxon>
        <taxon>Bacillaceae</taxon>
        <taxon>Metabacillus</taxon>
    </lineage>
</organism>
<evidence type="ECO:0000259" key="2">
    <source>
        <dbReference type="Pfam" id="PF08864"/>
    </source>
</evidence>
<name>A0A179T4G7_9BACI</name>
<proteinExistence type="predicted"/>
<dbReference type="Gene3D" id="4.10.810.10">
    <property type="entry name" value="Virus Scaffolding Protein, Chain A"/>
    <property type="match status" value="1"/>
</dbReference>
<dbReference type="OrthoDB" id="2918735at2"/>
<dbReference type="InterPro" id="IPR011188">
    <property type="entry name" value="UPF0302"/>
</dbReference>
<dbReference type="InterPro" id="IPR014957">
    <property type="entry name" value="IDEAL_dom"/>
</dbReference>
<dbReference type="AlphaFoldDB" id="A0A179T4G7"/>
<dbReference type="InterPro" id="IPR027393">
    <property type="entry name" value="Virus_scaffolding_prot_C"/>
</dbReference>
<evidence type="ECO:0000313" key="4">
    <source>
        <dbReference type="Proteomes" id="UP000078534"/>
    </source>
</evidence>
<sequence>MNWVSTTKKGDFLKWFLNHHQLKNKEARRLIEYIQNNHHILKNLSFIETVHPTERTIIISSISSDEAGFLFYANNMKTEEVSKALGSLINNPTDKVNIILHFFGKQANYRFKELVETRRLQSIKQYEQSEKDAKATDIVVEIALLKSQINKALDDRDEELFKALVGKLKEITN</sequence>
<dbReference type="EMBL" id="LWSG01000004">
    <property type="protein sequence ID" value="OAS88280.1"/>
    <property type="molecule type" value="Genomic_DNA"/>
</dbReference>
<dbReference type="STRING" id="152268.A6K24_16360"/>
<evidence type="ECO:0000259" key="1">
    <source>
        <dbReference type="Pfam" id="PF08858"/>
    </source>
</evidence>
<keyword evidence="4" id="KW-1185">Reference proteome</keyword>
<dbReference type="PIRSF" id="PIRSF007165">
    <property type="entry name" value="UCP007165"/>
    <property type="match status" value="1"/>
</dbReference>